<proteinExistence type="predicted"/>
<evidence type="ECO:0000313" key="6">
    <source>
        <dbReference type="EMBL" id="SDL89708.1"/>
    </source>
</evidence>
<evidence type="ECO:0000256" key="5">
    <source>
        <dbReference type="ARBA" id="ARBA00023002"/>
    </source>
</evidence>
<dbReference type="SUPFAM" id="SSF51412">
    <property type="entry name" value="Inosine monophosphate dehydrogenase (IMPDH)"/>
    <property type="match status" value="1"/>
</dbReference>
<dbReference type="InterPro" id="IPR013785">
    <property type="entry name" value="Aldolase_TIM"/>
</dbReference>
<dbReference type="InterPro" id="IPR017569">
    <property type="entry name" value="Enoyl_ACP_red-II_put"/>
</dbReference>
<dbReference type="GO" id="GO:0018580">
    <property type="term" value="F:nitronate monooxygenase activity"/>
    <property type="evidence" value="ECO:0007669"/>
    <property type="project" value="InterPro"/>
</dbReference>
<dbReference type="InterPro" id="IPR004136">
    <property type="entry name" value="NMO"/>
</dbReference>
<reference evidence="6 7" key="1">
    <citation type="submission" date="2016-10" db="EMBL/GenBank/DDBJ databases">
        <authorList>
            <person name="de Groot N.N."/>
        </authorList>
    </citation>
    <scope>NUCLEOTIDE SEQUENCE [LARGE SCALE GENOMIC DNA]</scope>
    <source>
        <strain evidence="6 7">SLAS-1</strain>
    </source>
</reference>
<dbReference type="Pfam" id="PF03060">
    <property type="entry name" value="NMO"/>
    <property type="match status" value="2"/>
</dbReference>
<dbReference type="STRING" id="321763.SAMN04488692_11123"/>
<organism evidence="6 7">
    <name type="scientific">Halarsenatibacter silvermanii</name>
    <dbReference type="NCBI Taxonomy" id="321763"/>
    <lineage>
        <taxon>Bacteria</taxon>
        <taxon>Bacillati</taxon>
        <taxon>Bacillota</taxon>
        <taxon>Clostridia</taxon>
        <taxon>Halanaerobiales</taxon>
        <taxon>Halarsenatibacteraceae</taxon>
        <taxon>Halarsenatibacter</taxon>
    </lineage>
</organism>
<name>A0A1G9NSZ3_9FIRM</name>
<keyword evidence="3" id="KW-0285">Flavoprotein</keyword>
<dbReference type="RefSeq" id="WP_089760197.1">
    <property type="nucleotide sequence ID" value="NZ_FNGO01000011.1"/>
</dbReference>
<dbReference type="AlphaFoldDB" id="A0A1G9NSZ3"/>
<keyword evidence="7" id="KW-1185">Reference proteome</keyword>
<dbReference type="Proteomes" id="UP000199476">
    <property type="component" value="Unassembled WGS sequence"/>
</dbReference>
<evidence type="ECO:0000256" key="3">
    <source>
        <dbReference type="ARBA" id="ARBA00022630"/>
    </source>
</evidence>
<evidence type="ECO:0000256" key="4">
    <source>
        <dbReference type="ARBA" id="ARBA00022643"/>
    </source>
</evidence>
<evidence type="ECO:0000256" key="1">
    <source>
        <dbReference type="ARBA" id="ARBA00003535"/>
    </source>
</evidence>
<comment type="function">
    <text evidence="1">Nitronate monooxygenase that uses molecular oxygen to catalyze the oxidative denitrification of alkyl nitronates. Acts on propionate 3-nitronate (P3N), the presumed physiological substrate. Probably functions in the detoxification of P3N, a metabolic poison produced by plants and fungi as a defense mechanism.</text>
</comment>
<dbReference type="PANTHER" id="PTHR32332">
    <property type="entry name" value="2-NITROPROPANE DIOXYGENASE"/>
    <property type="match status" value="1"/>
</dbReference>
<sequence length="320" mass="34054">MNDLFYTPLCEKLGIRYPIIQGGMAWVATGELAGAVSKAGGLGVIGAGRAPAEEIAEEIDKVRSMTENPFAVNLMLMSEHIDELIDLVVSKEVPIVTTGAGNPGKYMERLQSAGIKVVPVVSSAALARRLVRFDITAVIAEGNEAGGHIGEMGTIALVPQIADSVDIPVIAAGGIADGRGLLAAFHLGAQAVQMGTRFVCAAECQAAGEYKNAIIDARDRDAVVTGRSTGHPVRTIKNKLTRKLHKLEENGKEDELEREAQGALRRAVIEGDIEQGSVMAGQISGMIEREISSEKIIEEIIAEAEEILASDCREFREGKK</sequence>
<gene>
    <name evidence="6" type="ORF">SAMN04488692_11123</name>
</gene>
<protein>
    <recommendedName>
        <fullName evidence="2">Probable nitronate monooxygenase</fullName>
    </recommendedName>
</protein>
<dbReference type="NCBIfam" id="TIGR03151">
    <property type="entry name" value="enACPred_II"/>
    <property type="match status" value="1"/>
</dbReference>
<evidence type="ECO:0000313" key="7">
    <source>
        <dbReference type="Proteomes" id="UP000199476"/>
    </source>
</evidence>
<evidence type="ECO:0000256" key="2">
    <source>
        <dbReference type="ARBA" id="ARBA00013457"/>
    </source>
</evidence>
<dbReference type="CDD" id="cd04730">
    <property type="entry name" value="NPD_like"/>
    <property type="match status" value="1"/>
</dbReference>
<dbReference type="PANTHER" id="PTHR32332:SF20">
    <property type="entry name" value="2-NITROPROPANE DIOXYGENASE-LIKE PROTEIN"/>
    <property type="match status" value="1"/>
</dbReference>
<accession>A0A1G9NSZ3</accession>
<dbReference type="EMBL" id="FNGO01000011">
    <property type="protein sequence ID" value="SDL89708.1"/>
    <property type="molecule type" value="Genomic_DNA"/>
</dbReference>
<dbReference type="OrthoDB" id="9778912at2"/>
<keyword evidence="5" id="KW-0560">Oxidoreductase</keyword>
<keyword evidence="4" id="KW-0288">FMN</keyword>
<dbReference type="Gene3D" id="3.20.20.70">
    <property type="entry name" value="Aldolase class I"/>
    <property type="match status" value="1"/>
</dbReference>